<dbReference type="GO" id="GO:0032456">
    <property type="term" value="P:endocytic recycling"/>
    <property type="evidence" value="ECO:0007669"/>
    <property type="project" value="TreeGrafter"/>
</dbReference>
<dbReference type="AlphaFoldDB" id="A0A9D3S382"/>
<dbReference type="GO" id="GO:0000407">
    <property type="term" value="C:phagophore assembly site"/>
    <property type="evidence" value="ECO:0007669"/>
    <property type="project" value="TreeGrafter"/>
</dbReference>
<dbReference type="PANTHER" id="PTHR45949">
    <property type="entry name" value="SORTING NEXIN-4"/>
    <property type="match status" value="1"/>
</dbReference>
<dbReference type="InterPro" id="IPR036871">
    <property type="entry name" value="PX_dom_sf"/>
</dbReference>
<evidence type="ECO:0000256" key="4">
    <source>
        <dbReference type="SAM" id="Coils"/>
    </source>
</evidence>
<evidence type="ECO:0000256" key="2">
    <source>
        <dbReference type="ARBA" id="ARBA00022448"/>
    </source>
</evidence>
<evidence type="ECO:0000259" key="6">
    <source>
        <dbReference type="PROSITE" id="PS50195"/>
    </source>
</evidence>
<keyword evidence="2" id="KW-0813">Transport</keyword>
<feature type="region of interest" description="Disordered" evidence="5">
    <location>
        <begin position="420"/>
        <end position="444"/>
    </location>
</feature>
<dbReference type="PANTHER" id="PTHR45949:SF3">
    <property type="entry name" value="SORTING NEXIN-7"/>
    <property type="match status" value="1"/>
</dbReference>
<dbReference type="GO" id="GO:0015031">
    <property type="term" value="P:protein transport"/>
    <property type="evidence" value="ECO:0007669"/>
    <property type="project" value="UniProtKB-KW"/>
</dbReference>
<comment type="similarity">
    <text evidence="1">Belongs to the sorting nexin family.</text>
</comment>
<organism evidence="7 8">
    <name type="scientific">Anguilla anguilla</name>
    <name type="common">European freshwater eel</name>
    <name type="synonym">Muraena anguilla</name>
    <dbReference type="NCBI Taxonomy" id="7936"/>
    <lineage>
        <taxon>Eukaryota</taxon>
        <taxon>Metazoa</taxon>
        <taxon>Chordata</taxon>
        <taxon>Craniata</taxon>
        <taxon>Vertebrata</taxon>
        <taxon>Euteleostomi</taxon>
        <taxon>Actinopterygii</taxon>
        <taxon>Neopterygii</taxon>
        <taxon>Teleostei</taxon>
        <taxon>Anguilliformes</taxon>
        <taxon>Anguillidae</taxon>
        <taxon>Anguilla</taxon>
    </lineage>
</organism>
<feature type="compositionally biased region" description="Basic and acidic residues" evidence="5">
    <location>
        <begin position="435"/>
        <end position="444"/>
    </location>
</feature>
<reference evidence="7" key="1">
    <citation type="submission" date="2021-01" db="EMBL/GenBank/DDBJ databases">
        <title>A chromosome-scale assembly of European eel, Anguilla anguilla.</title>
        <authorList>
            <person name="Henkel C."/>
            <person name="Jong-Raadsen S.A."/>
            <person name="Dufour S."/>
            <person name="Weltzien F.-A."/>
            <person name="Palstra A.P."/>
            <person name="Pelster B."/>
            <person name="Spaink H.P."/>
            <person name="Van Den Thillart G.E."/>
            <person name="Jansen H."/>
            <person name="Zahm M."/>
            <person name="Klopp C."/>
            <person name="Cedric C."/>
            <person name="Louis A."/>
            <person name="Berthelot C."/>
            <person name="Parey E."/>
            <person name="Roest Crollius H."/>
            <person name="Montfort J."/>
            <person name="Robinson-Rechavi M."/>
            <person name="Bucao C."/>
            <person name="Bouchez O."/>
            <person name="Gislard M."/>
            <person name="Lluch J."/>
            <person name="Milhes M."/>
            <person name="Lampietro C."/>
            <person name="Lopez Roques C."/>
            <person name="Donnadieu C."/>
            <person name="Braasch I."/>
            <person name="Desvignes T."/>
            <person name="Postlethwait J."/>
            <person name="Bobe J."/>
            <person name="Guiguen Y."/>
            <person name="Dirks R."/>
        </authorList>
    </citation>
    <scope>NUCLEOTIDE SEQUENCE</scope>
    <source>
        <strain evidence="7">Tag_6206</strain>
        <tissue evidence="7">Liver</tissue>
    </source>
</reference>
<keyword evidence="8" id="KW-1185">Reference proteome</keyword>
<comment type="caution">
    <text evidence="7">The sequence shown here is derived from an EMBL/GenBank/DDBJ whole genome shotgun (WGS) entry which is preliminary data.</text>
</comment>
<dbReference type="InterPro" id="IPR027267">
    <property type="entry name" value="AH/BAR_dom_sf"/>
</dbReference>
<name>A0A9D3S382_ANGAN</name>
<feature type="coiled-coil region" evidence="4">
    <location>
        <begin position="337"/>
        <end position="371"/>
    </location>
</feature>
<dbReference type="EMBL" id="JAFIRN010000004">
    <property type="protein sequence ID" value="KAG5850556.1"/>
    <property type="molecule type" value="Genomic_DNA"/>
</dbReference>
<dbReference type="GO" id="GO:0034727">
    <property type="term" value="P:piecemeal microautophagy of the nucleus"/>
    <property type="evidence" value="ECO:0007669"/>
    <property type="project" value="TreeGrafter"/>
</dbReference>
<feature type="domain" description="PX" evidence="6">
    <location>
        <begin position="72"/>
        <end position="192"/>
    </location>
</feature>
<dbReference type="GO" id="GO:0000422">
    <property type="term" value="P:autophagy of mitochondrion"/>
    <property type="evidence" value="ECO:0007669"/>
    <property type="project" value="TreeGrafter"/>
</dbReference>
<evidence type="ECO:0000256" key="1">
    <source>
        <dbReference type="ARBA" id="ARBA00010883"/>
    </source>
</evidence>
<dbReference type="PROSITE" id="PS50195">
    <property type="entry name" value="PX"/>
    <property type="match status" value="1"/>
</dbReference>
<dbReference type="GO" id="GO:0061709">
    <property type="term" value="P:reticulophagy"/>
    <property type="evidence" value="ECO:0007669"/>
    <property type="project" value="TreeGrafter"/>
</dbReference>
<dbReference type="InterPro" id="IPR001683">
    <property type="entry name" value="PX_dom"/>
</dbReference>
<dbReference type="SMART" id="SM00312">
    <property type="entry name" value="PX"/>
    <property type="match status" value="1"/>
</dbReference>
<evidence type="ECO:0000313" key="8">
    <source>
        <dbReference type="Proteomes" id="UP001044222"/>
    </source>
</evidence>
<accession>A0A9D3S382</accession>
<keyword evidence="3" id="KW-0653">Protein transport</keyword>
<evidence type="ECO:0000256" key="5">
    <source>
        <dbReference type="SAM" id="MobiDB-lite"/>
    </source>
</evidence>
<dbReference type="SUPFAM" id="SSF64268">
    <property type="entry name" value="PX domain"/>
    <property type="match status" value="1"/>
</dbReference>
<proteinExistence type="inferred from homology"/>
<keyword evidence="4" id="KW-0175">Coiled coil</keyword>
<dbReference type="GO" id="GO:0005769">
    <property type="term" value="C:early endosome"/>
    <property type="evidence" value="ECO:0007669"/>
    <property type="project" value="TreeGrafter"/>
</dbReference>
<dbReference type="Proteomes" id="UP001044222">
    <property type="component" value="Unassembled WGS sequence"/>
</dbReference>
<sequence length="444" mass="50837">MSGIIVDPTAESASTQEITTDVSERMLDLDEDDDLEVFSKDATLADGSLFNASMPTSPASMINQFEEDADEKDIFVTVDNPESHVTAIETFITYRVLTKTTRSEFDSCEYEVRRRYQDFHWLKGRLEEAHPTLIVHPLPEKFVMKGMVERFNEDFIETRRKALHRFLNRIADHPILSCSEDFKIFLTAEASELTTHKKQGPGFLSRMGDTVRAVAATVRGVKNRPEEFTAIQEYVDTFSQKINSLDKVALRILKEQKEYLEDLKECEPMYTLWSGSEDELAEPLRGMAGCIDRCCRETGEQVNQLSENLVPALHEYVLCAETLKAVLRRRDNIQADVEAKSETLANKMTERESLKEEIDKLEDKMEFANNALKGDWERWQKNMREDIKAAFMCTAEKNIDYYEKCLAVWESFLLSQRSDLTVESSGEQDPAPQEIAKDEAPQAT</sequence>
<dbReference type="SUPFAM" id="SSF103657">
    <property type="entry name" value="BAR/IMD domain-like"/>
    <property type="match status" value="1"/>
</dbReference>
<evidence type="ECO:0000256" key="3">
    <source>
        <dbReference type="ARBA" id="ARBA00022927"/>
    </source>
</evidence>
<dbReference type="GO" id="GO:0035091">
    <property type="term" value="F:phosphatidylinositol binding"/>
    <property type="evidence" value="ECO:0007669"/>
    <property type="project" value="InterPro"/>
</dbReference>
<dbReference type="Pfam" id="PF00787">
    <property type="entry name" value="PX"/>
    <property type="match status" value="1"/>
</dbReference>
<evidence type="ECO:0000313" key="7">
    <source>
        <dbReference type="EMBL" id="KAG5850556.1"/>
    </source>
</evidence>
<protein>
    <recommendedName>
        <fullName evidence="6">PX domain-containing protein</fullName>
    </recommendedName>
</protein>
<dbReference type="Gene3D" id="1.20.1270.60">
    <property type="entry name" value="Arfaptin homology (AH) domain/BAR domain"/>
    <property type="match status" value="1"/>
</dbReference>
<dbReference type="Gene3D" id="3.30.1520.10">
    <property type="entry name" value="Phox-like domain"/>
    <property type="match status" value="1"/>
</dbReference>
<gene>
    <name evidence="7" type="ORF">ANANG_G00083720</name>
</gene>